<evidence type="ECO:0000256" key="4">
    <source>
        <dbReference type="ARBA" id="ARBA00022771"/>
    </source>
</evidence>
<dbReference type="Proteomes" id="UP000008820">
    <property type="component" value="Chromosome 3"/>
</dbReference>
<dbReference type="InterPro" id="IPR013087">
    <property type="entry name" value="Znf_C2H2_type"/>
</dbReference>
<feature type="domain" description="C2H2-type" evidence="11">
    <location>
        <begin position="326"/>
        <end position="354"/>
    </location>
</feature>
<keyword evidence="4 10" id="KW-0863">Zinc-finger</keyword>
<feature type="domain" description="C2H2-type" evidence="11">
    <location>
        <begin position="213"/>
        <end position="241"/>
    </location>
</feature>
<evidence type="ECO:0000256" key="6">
    <source>
        <dbReference type="ARBA" id="ARBA00023015"/>
    </source>
</evidence>
<proteinExistence type="predicted"/>
<evidence type="ECO:0000256" key="10">
    <source>
        <dbReference type="PROSITE-ProRule" id="PRU00042"/>
    </source>
</evidence>
<keyword evidence="8" id="KW-0804">Transcription</keyword>
<dbReference type="InterPro" id="IPR050636">
    <property type="entry name" value="C2H2-ZF_domain-containing"/>
</dbReference>
<reference evidence="12 13" key="1">
    <citation type="submission" date="2017-06" db="EMBL/GenBank/DDBJ databases">
        <title>Aedes aegypti genome working group (AGWG) sequencing and assembly.</title>
        <authorList>
            <consortium name="Aedes aegypti Genome Working Group (AGWG)"/>
            <person name="Matthews B.J."/>
        </authorList>
    </citation>
    <scope>NUCLEOTIDE SEQUENCE [LARGE SCALE GENOMIC DNA]</scope>
    <source>
        <strain evidence="12 13">LVP_AGWG</strain>
    </source>
</reference>
<name>A0A903TSM5_AEDAE</name>
<dbReference type="OrthoDB" id="6077919at2759"/>
<dbReference type="Pfam" id="PF07776">
    <property type="entry name" value="zf-AD"/>
    <property type="match status" value="1"/>
</dbReference>
<dbReference type="SMART" id="SM00868">
    <property type="entry name" value="zf-AD"/>
    <property type="match status" value="1"/>
</dbReference>
<dbReference type="InterPro" id="IPR012934">
    <property type="entry name" value="Znf_AD"/>
</dbReference>
<comment type="subcellular location">
    <subcellularLocation>
        <location evidence="1">Nucleus</location>
    </subcellularLocation>
</comment>
<keyword evidence="9" id="KW-0539">Nucleus</keyword>
<dbReference type="PANTHER" id="PTHR47772:SF11">
    <property type="entry name" value="C2H2-TYPE DOMAIN-CONTAINING PROTEIN"/>
    <property type="match status" value="1"/>
</dbReference>
<keyword evidence="13" id="KW-1185">Reference proteome</keyword>
<evidence type="ECO:0000259" key="11">
    <source>
        <dbReference type="PROSITE" id="PS50157"/>
    </source>
</evidence>
<evidence type="ECO:0000313" key="13">
    <source>
        <dbReference type="Proteomes" id="UP000008820"/>
    </source>
</evidence>
<dbReference type="Pfam" id="PF12874">
    <property type="entry name" value="zf-met"/>
    <property type="match status" value="1"/>
</dbReference>
<dbReference type="FunFam" id="3.30.160.60:FF:001450">
    <property type="entry name" value="zinc finger protein 774"/>
    <property type="match status" value="1"/>
</dbReference>
<dbReference type="FunFam" id="3.30.160.60:FF:000446">
    <property type="entry name" value="Zinc finger protein"/>
    <property type="match status" value="1"/>
</dbReference>
<dbReference type="PANTHER" id="PTHR47772">
    <property type="entry name" value="ZINC FINGER PROTEIN 200"/>
    <property type="match status" value="1"/>
</dbReference>
<dbReference type="Gene3D" id="3.30.160.60">
    <property type="entry name" value="Classic Zinc Finger"/>
    <property type="match status" value="5"/>
</dbReference>
<dbReference type="Gene3D" id="3.40.1800.20">
    <property type="match status" value="1"/>
</dbReference>
<keyword evidence="7" id="KW-0238">DNA-binding</keyword>
<feature type="domain" description="C2H2-type" evidence="11">
    <location>
        <begin position="298"/>
        <end position="325"/>
    </location>
</feature>
<evidence type="ECO:0000256" key="9">
    <source>
        <dbReference type="ARBA" id="ARBA00023242"/>
    </source>
</evidence>
<organism evidence="12 13">
    <name type="scientific">Aedes aegypti</name>
    <name type="common">Yellowfever mosquito</name>
    <name type="synonym">Culex aegypti</name>
    <dbReference type="NCBI Taxonomy" id="7159"/>
    <lineage>
        <taxon>Eukaryota</taxon>
        <taxon>Metazoa</taxon>
        <taxon>Ecdysozoa</taxon>
        <taxon>Arthropoda</taxon>
        <taxon>Hexapoda</taxon>
        <taxon>Insecta</taxon>
        <taxon>Pterygota</taxon>
        <taxon>Neoptera</taxon>
        <taxon>Endopterygota</taxon>
        <taxon>Diptera</taxon>
        <taxon>Nematocera</taxon>
        <taxon>Culicoidea</taxon>
        <taxon>Culicidae</taxon>
        <taxon>Culicinae</taxon>
        <taxon>Aedini</taxon>
        <taxon>Aedes</taxon>
        <taxon>Stegomyia</taxon>
    </lineage>
</organism>
<dbReference type="EnsemblMetazoa" id="AAEL002285-RB">
    <property type="protein sequence ID" value="AAEL002285-PB"/>
    <property type="gene ID" value="AAEL002285"/>
</dbReference>
<dbReference type="SUPFAM" id="SSF57716">
    <property type="entry name" value="Glucocorticoid receptor-like (DNA-binding domain)"/>
    <property type="match status" value="1"/>
</dbReference>
<dbReference type="InterPro" id="IPR036236">
    <property type="entry name" value="Znf_C2H2_sf"/>
</dbReference>
<dbReference type="Pfam" id="PF00096">
    <property type="entry name" value="zf-C2H2"/>
    <property type="match status" value="3"/>
</dbReference>
<reference evidence="12" key="2">
    <citation type="submission" date="2022-10" db="UniProtKB">
        <authorList>
            <consortium name="EnsemblMetazoa"/>
        </authorList>
    </citation>
    <scope>IDENTIFICATION</scope>
    <source>
        <strain evidence="12">LVP_AGWG</strain>
    </source>
</reference>
<dbReference type="AlphaFoldDB" id="A0A903TSM5"/>
<evidence type="ECO:0000256" key="3">
    <source>
        <dbReference type="ARBA" id="ARBA00022737"/>
    </source>
</evidence>
<dbReference type="GO" id="GO:0003677">
    <property type="term" value="F:DNA binding"/>
    <property type="evidence" value="ECO:0007669"/>
    <property type="project" value="UniProtKB-KW"/>
</dbReference>
<feature type="domain" description="C2H2-type" evidence="11">
    <location>
        <begin position="242"/>
        <end position="270"/>
    </location>
</feature>
<accession>A0A903TSM5</accession>
<dbReference type="PROSITE" id="PS50157">
    <property type="entry name" value="ZINC_FINGER_C2H2_2"/>
    <property type="match status" value="5"/>
</dbReference>
<sequence>MGSCRLCSRDSPKNKRLDDRPFREKVLDIICMWIDVNDRHLSKDVCDPCFNTVEKFYLFKRKCRSFQAGAKEQEVDPPEQNPPVPESILNGEFQVIAENLQVAKENGSSADEANSEDEYFRSLPPLKKKKKYPYKKSSKAPVLDENGERVIKPRPWSRKFKEAVDLPPQEYREYVISKTLPKKQSVVCELCGRSIDCRRMDGHRNRHLGLEPYVCDLCGDKFNCKYNLKTHHRRNHVQGEECTCAVCGKVFASRPSLQSHTKSVHGERKFACTMCPLRFNNKSTLAYHLKIHNQTRDFKCALCGKGFYCKSVWNIHMRTHSGETPYRCSVCDAAFVHRNMYVAHMKKNHPNEPLMYLSGKKGFKESLLKKGVDGSIVAK</sequence>
<keyword evidence="6" id="KW-0805">Transcription regulation</keyword>
<evidence type="ECO:0000256" key="5">
    <source>
        <dbReference type="ARBA" id="ARBA00022833"/>
    </source>
</evidence>
<dbReference type="GO" id="GO:0005634">
    <property type="term" value="C:nucleus"/>
    <property type="evidence" value="ECO:0007669"/>
    <property type="project" value="UniProtKB-SubCell"/>
</dbReference>
<keyword evidence="3" id="KW-0677">Repeat</keyword>
<dbReference type="PROSITE" id="PS00028">
    <property type="entry name" value="ZINC_FINGER_C2H2_1"/>
    <property type="match status" value="5"/>
</dbReference>
<keyword evidence="5" id="KW-0862">Zinc</keyword>
<gene>
    <name evidence="12" type="primary">5574172</name>
</gene>
<protein>
    <recommendedName>
        <fullName evidence="11">C2H2-type domain-containing protein</fullName>
    </recommendedName>
</protein>
<dbReference type="SMART" id="SM00355">
    <property type="entry name" value="ZnF_C2H2"/>
    <property type="match status" value="6"/>
</dbReference>
<feature type="domain" description="C2H2-type" evidence="11">
    <location>
        <begin position="270"/>
        <end position="297"/>
    </location>
</feature>
<evidence type="ECO:0000313" key="12">
    <source>
        <dbReference type="EnsemblMetazoa" id="AAEL002285-PB"/>
    </source>
</evidence>
<dbReference type="SUPFAM" id="SSF57667">
    <property type="entry name" value="beta-beta-alpha zinc fingers"/>
    <property type="match status" value="3"/>
</dbReference>
<dbReference type="GO" id="GO:0008270">
    <property type="term" value="F:zinc ion binding"/>
    <property type="evidence" value="ECO:0007669"/>
    <property type="project" value="UniProtKB-KW"/>
</dbReference>
<keyword evidence="2" id="KW-0479">Metal-binding</keyword>
<evidence type="ECO:0000256" key="2">
    <source>
        <dbReference type="ARBA" id="ARBA00022723"/>
    </source>
</evidence>
<evidence type="ECO:0000256" key="1">
    <source>
        <dbReference type="ARBA" id="ARBA00004123"/>
    </source>
</evidence>
<evidence type="ECO:0000256" key="7">
    <source>
        <dbReference type="ARBA" id="ARBA00023125"/>
    </source>
</evidence>
<evidence type="ECO:0000256" key="8">
    <source>
        <dbReference type="ARBA" id="ARBA00023163"/>
    </source>
</evidence>